<evidence type="ECO:0000313" key="3">
    <source>
        <dbReference type="Proteomes" id="UP000829196"/>
    </source>
</evidence>
<proteinExistence type="predicted"/>
<dbReference type="AlphaFoldDB" id="A0A8T3AVM2"/>
<reference evidence="2" key="1">
    <citation type="journal article" date="2022" name="Front. Genet.">
        <title>Chromosome-Scale Assembly of the Dendrobium nobile Genome Provides Insights Into the Molecular Mechanism of the Biosynthesis of the Medicinal Active Ingredient of Dendrobium.</title>
        <authorList>
            <person name="Xu Q."/>
            <person name="Niu S.-C."/>
            <person name="Li K.-L."/>
            <person name="Zheng P.-J."/>
            <person name="Zhang X.-J."/>
            <person name="Jia Y."/>
            <person name="Liu Y."/>
            <person name="Niu Y.-X."/>
            <person name="Yu L.-H."/>
            <person name="Chen D.-F."/>
            <person name="Zhang G.-Q."/>
        </authorList>
    </citation>
    <scope>NUCLEOTIDE SEQUENCE</scope>
    <source>
        <tissue evidence="2">Leaf</tissue>
    </source>
</reference>
<organism evidence="2 3">
    <name type="scientific">Dendrobium nobile</name>
    <name type="common">Orchid</name>
    <dbReference type="NCBI Taxonomy" id="94219"/>
    <lineage>
        <taxon>Eukaryota</taxon>
        <taxon>Viridiplantae</taxon>
        <taxon>Streptophyta</taxon>
        <taxon>Embryophyta</taxon>
        <taxon>Tracheophyta</taxon>
        <taxon>Spermatophyta</taxon>
        <taxon>Magnoliopsida</taxon>
        <taxon>Liliopsida</taxon>
        <taxon>Asparagales</taxon>
        <taxon>Orchidaceae</taxon>
        <taxon>Epidendroideae</taxon>
        <taxon>Malaxideae</taxon>
        <taxon>Dendrobiinae</taxon>
        <taxon>Dendrobium</taxon>
    </lineage>
</organism>
<dbReference type="EMBL" id="JAGYWB010000013">
    <property type="protein sequence ID" value="KAI0500523.1"/>
    <property type="molecule type" value="Genomic_DNA"/>
</dbReference>
<gene>
    <name evidence="2" type="ORF">KFK09_018737</name>
</gene>
<evidence type="ECO:0000313" key="2">
    <source>
        <dbReference type="EMBL" id="KAI0500523.1"/>
    </source>
</evidence>
<evidence type="ECO:0000256" key="1">
    <source>
        <dbReference type="SAM" id="MobiDB-lite"/>
    </source>
</evidence>
<comment type="caution">
    <text evidence="2">The sequence shown here is derived from an EMBL/GenBank/DDBJ whole genome shotgun (WGS) entry which is preliminary data.</text>
</comment>
<dbReference type="Proteomes" id="UP000829196">
    <property type="component" value="Unassembled WGS sequence"/>
</dbReference>
<name>A0A8T3AVM2_DENNO</name>
<feature type="region of interest" description="Disordered" evidence="1">
    <location>
        <begin position="58"/>
        <end position="79"/>
    </location>
</feature>
<sequence length="79" mass="9217">MIPNRHLLKAYQNADLFLSVTLTGSPVCTNFKGQKKGGGEERKKEQWRPVSHFHIKERRKSVDTRQMGPIQNTRRLKEL</sequence>
<keyword evidence="3" id="KW-1185">Reference proteome</keyword>
<accession>A0A8T3AVM2</accession>
<protein>
    <submittedName>
        <fullName evidence="2">Uncharacterized protein</fullName>
    </submittedName>
</protein>